<protein>
    <recommendedName>
        <fullName evidence="2">Alginate lyase domain-containing protein</fullName>
    </recommendedName>
</protein>
<evidence type="ECO:0000313" key="1">
    <source>
        <dbReference type="EMBL" id="KKL15393.1"/>
    </source>
</evidence>
<gene>
    <name evidence="1" type="ORF">LCGC14_2506060</name>
</gene>
<dbReference type="SUPFAM" id="SSF48208">
    <property type="entry name" value="Six-hairpin glycosidases"/>
    <property type="match status" value="1"/>
</dbReference>
<sequence>LTRPMVWAAAGAYADAKVTDPIVPVTPGRFGKYEAVLAAPIRAARNLLTQRERAEGHGWRNFGDTWAYNESDKTRGPYTGLHVVNHYNNEYDLGFGMLMQAMRNADADPALARAWWKLGIEGLWHEADIDIYHTRSDIAPVYNGGMFTHTAHGVEAGRSTHRTAPRDEVYGLLQWPWGRGGGPESGHFRNRGILLGWLVTGDRHLLDAANDIRDLVEFKVRKNRFAQISRPNRDAGNNMQILLDAYLLSGDRKYLTLCDKIAATASFDAVTKRSRRAVTGRTAWQYCLFLKSLARLIETKAQRGIKDTATTESYLKYARAIHQRFYVSRGRRWTSGSWSMLVCEVMMIAAELTDDSAERKKFIQAAADAFAFHLGVPSVEGLIRNRYLGRTFIEPAATRRKNARSKYAPLPSVLILWVSPSSKSHST</sequence>
<feature type="non-terminal residue" evidence="1">
    <location>
        <position position="1"/>
    </location>
</feature>
<proteinExistence type="predicted"/>
<name>A0A0F9DU29_9ZZZZ</name>
<reference evidence="1" key="1">
    <citation type="journal article" date="2015" name="Nature">
        <title>Complex archaea that bridge the gap between prokaryotes and eukaryotes.</title>
        <authorList>
            <person name="Spang A."/>
            <person name="Saw J.H."/>
            <person name="Jorgensen S.L."/>
            <person name="Zaremba-Niedzwiedzka K."/>
            <person name="Martijn J."/>
            <person name="Lind A.E."/>
            <person name="van Eijk R."/>
            <person name="Schleper C."/>
            <person name="Guy L."/>
            <person name="Ettema T.J."/>
        </authorList>
    </citation>
    <scope>NUCLEOTIDE SEQUENCE</scope>
</reference>
<organism evidence="1">
    <name type="scientific">marine sediment metagenome</name>
    <dbReference type="NCBI Taxonomy" id="412755"/>
    <lineage>
        <taxon>unclassified sequences</taxon>
        <taxon>metagenomes</taxon>
        <taxon>ecological metagenomes</taxon>
    </lineage>
</organism>
<dbReference type="InterPro" id="IPR008928">
    <property type="entry name" value="6-hairpin_glycosidase_sf"/>
</dbReference>
<accession>A0A0F9DU29</accession>
<dbReference type="GO" id="GO:0005975">
    <property type="term" value="P:carbohydrate metabolic process"/>
    <property type="evidence" value="ECO:0007669"/>
    <property type="project" value="InterPro"/>
</dbReference>
<dbReference type="AlphaFoldDB" id="A0A0F9DU29"/>
<evidence type="ECO:0008006" key="2">
    <source>
        <dbReference type="Google" id="ProtNLM"/>
    </source>
</evidence>
<comment type="caution">
    <text evidence="1">The sequence shown here is derived from an EMBL/GenBank/DDBJ whole genome shotgun (WGS) entry which is preliminary data.</text>
</comment>
<dbReference type="EMBL" id="LAZR01040079">
    <property type="protein sequence ID" value="KKL15393.1"/>
    <property type="molecule type" value="Genomic_DNA"/>
</dbReference>